<sequence length="191" mass="21007">MPPQRNMAWRKPVPKFIPDSSSSLAARLSTSIQRLSIAHATEGPTPPDPGDWVQQVGDAMGSEKRHAFVLDSEVTPAWMEEYLHHPLSLPAVPPAQHAGEDATCDTSLRAASTLCGSPPQQRLQGLSTQLGRQDTEKIAITSGPLRSKRSLPRHYRPPTPPLPRDHAKRRRPNDAHPSNNDQHDSASFVVF</sequence>
<dbReference type="AlphaFoldDB" id="A0A1X6MVL2"/>
<gene>
    <name evidence="2" type="ORF">POSPLADRAFT_1058450</name>
</gene>
<dbReference type="Proteomes" id="UP000194127">
    <property type="component" value="Unassembled WGS sequence"/>
</dbReference>
<evidence type="ECO:0000313" key="2">
    <source>
        <dbReference type="EMBL" id="OSX60272.1"/>
    </source>
</evidence>
<evidence type="ECO:0000313" key="3">
    <source>
        <dbReference type="Proteomes" id="UP000194127"/>
    </source>
</evidence>
<dbReference type="EMBL" id="KZ110600">
    <property type="protein sequence ID" value="OSX60272.1"/>
    <property type="molecule type" value="Genomic_DNA"/>
</dbReference>
<reference evidence="2 3" key="1">
    <citation type="submission" date="2017-04" db="EMBL/GenBank/DDBJ databases">
        <title>Genome Sequence of the Model Brown-Rot Fungus Postia placenta SB12.</title>
        <authorList>
            <consortium name="DOE Joint Genome Institute"/>
            <person name="Gaskell J."/>
            <person name="Kersten P."/>
            <person name="Larrondo L.F."/>
            <person name="Canessa P."/>
            <person name="Martinez D."/>
            <person name="Hibbett D."/>
            <person name="Schmoll M."/>
            <person name="Kubicek C.P."/>
            <person name="Martinez A.T."/>
            <person name="Yadav J."/>
            <person name="Master E."/>
            <person name="Magnuson J.K."/>
            <person name="James T."/>
            <person name="Yaver D."/>
            <person name="Berka R."/>
            <person name="Labutti K."/>
            <person name="Lipzen A."/>
            <person name="Aerts A."/>
            <person name="Barry K."/>
            <person name="Henrissat B."/>
            <person name="Blanchette R."/>
            <person name="Grigoriev I."/>
            <person name="Cullen D."/>
        </authorList>
    </citation>
    <scope>NUCLEOTIDE SEQUENCE [LARGE SCALE GENOMIC DNA]</scope>
    <source>
        <strain evidence="2 3">MAD-698-R-SB12</strain>
    </source>
</reference>
<accession>A0A1X6MVL2</accession>
<dbReference type="OrthoDB" id="3230513at2759"/>
<evidence type="ECO:0000256" key="1">
    <source>
        <dbReference type="SAM" id="MobiDB-lite"/>
    </source>
</evidence>
<keyword evidence="3" id="KW-1185">Reference proteome</keyword>
<dbReference type="RefSeq" id="XP_024337066.1">
    <property type="nucleotide sequence ID" value="XM_024481042.1"/>
</dbReference>
<dbReference type="GeneID" id="36325992"/>
<name>A0A1X6MVL2_9APHY</name>
<proteinExistence type="predicted"/>
<organism evidence="2 3">
    <name type="scientific">Postia placenta MAD-698-R-SB12</name>
    <dbReference type="NCBI Taxonomy" id="670580"/>
    <lineage>
        <taxon>Eukaryota</taxon>
        <taxon>Fungi</taxon>
        <taxon>Dikarya</taxon>
        <taxon>Basidiomycota</taxon>
        <taxon>Agaricomycotina</taxon>
        <taxon>Agaricomycetes</taxon>
        <taxon>Polyporales</taxon>
        <taxon>Adustoporiaceae</taxon>
        <taxon>Rhodonia</taxon>
    </lineage>
</organism>
<feature type="region of interest" description="Disordered" evidence="1">
    <location>
        <begin position="126"/>
        <end position="191"/>
    </location>
</feature>
<protein>
    <submittedName>
        <fullName evidence="2">Uncharacterized protein</fullName>
    </submittedName>
</protein>
<feature type="compositionally biased region" description="Basic residues" evidence="1">
    <location>
        <begin position="146"/>
        <end position="156"/>
    </location>
</feature>